<dbReference type="EMBL" id="DYDO01000002">
    <property type="protein sequence ID" value="DBA30336.1"/>
    <property type="molecule type" value="Genomic_DNA"/>
</dbReference>
<evidence type="ECO:0000313" key="2">
    <source>
        <dbReference type="EMBL" id="DBA30336.1"/>
    </source>
</evidence>
<feature type="region of interest" description="Disordered" evidence="1">
    <location>
        <begin position="74"/>
        <end position="93"/>
    </location>
</feature>
<feature type="compositionally biased region" description="Polar residues" evidence="1">
    <location>
        <begin position="78"/>
        <end position="93"/>
    </location>
</feature>
<sequence>MPAKKRTACNPRKGRLIFLESPEPGSFHEYGTAPPKAENPICVPTKPLDDNASTSWVSPQFDQTIELHFPARRRLRHPSSNSTLQSRPGDTSRSLVRAAKRKQSVCKFPSLSFTTQNTTSIIQTQSFCARRPKPRLVLQTPVTESPPQRSSDNMVSPPDIKTPDVSPTRNVLLAPATADPLTPVSRREMGQSATDTPNGPEQVLAEDTPEHEYGVRVTWRRRKGLMKYLKSRGRLQSSQIQVKL</sequence>
<dbReference type="Pfam" id="PF15319">
    <property type="entry name" value="RHINO"/>
    <property type="match status" value="1"/>
</dbReference>
<feature type="compositionally biased region" description="Polar residues" evidence="1">
    <location>
        <begin position="141"/>
        <end position="154"/>
    </location>
</feature>
<feature type="region of interest" description="Disordered" evidence="1">
    <location>
        <begin position="141"/>
        <end position="205"/>
    </location>
</feature>
<dbReference type="GO" id="GO:0005694">
    <property type="term" value="C:chromosome"/>
    <property type="evidence" value="ECO:0007669"/>
    <property type="project" value="TreeGrafter"/>
</dbReference>
<dbReference type="GO" id="GO:0000725">
    <property type="term" value="P:recombinational repair"/>
    <property type="evidence" value="ECO:0007669"/>
    <property type="project" value="TreeGrafter"/>
</dbReference>
<protein>
    <recommendedName>
        <fullName evidence="4">RAD9, HUS1, RAD1-interacting nuclear orphan protein 1</fullName>
    </recommendedName>
</protein>
<comment type="caution">
    <text evidence="2">The sequence shown here is derived from an EMBL/GenBank/DDBJ whole genome shotgun (WGS) entry which is preliminary data.</text>
</comment>
<dbReference type="GO" id="GO:0071479">
    <property type="term" value="P:cellular response to ionizing radiation"/>
    <property type="evidence" value="ECO:0007669"/>
    <property type="project" value="InterPro"/>
</dbReference>
<name>A0AAV3AZX7_PYXAD</name>
<dbReference type="PANTHER" id="PTHR35541:SF1">
    <property type="entry name" value="RAD9, HUS1, RAD1-INTERACTING NUCLEAR ORPHAN PROTEIN 1"/>
    <property type="match status" value="1"/>
</dbReference>
<evidence type="ECO:0008006" key="4">
    <source>
        <dbReference type="Google" id="ProtNLM"/>
    </source>
</evidence>
<reference evidence="2" key="1">
    <citation type="thesis" date="2020" institute="ProQuest LLC" country="789 East Eisenhower Parkway, Ann Arbor, MI, USA">
        <title>Comparative Genomics and Chromosome Evolution.</title>
        <authorList>
            <person name="Mudd A.B."/>
        </authorList>
    </citation>
    <scope>NUCLEOTIDE SEQUENCE</scope>
    <source>
        <strain evidence="2">1538</strain>
        <tissue evidence="2">Blood</tissue>
    </source>
</reference>
<dbReference type="AlphaFoldDB" id="A0AAV3AZX7"/>
<gene>
    <name evidence="2" type="ORF">GDO54_006333</name>
</gene>
<organism evidence="2 3">
    <name type="scientific">Pyxicephalus adspersus</name>
    <name type="common">African bullfrog</name>
    <dbReference type="NCBI Taxonomy" id="30357"/>
    <lineage>
        <taxon>Eukaryota</taxon>
        <taxon>Metazoa</taxon>
        <taxon>Chordata</taxon>
        <taxon>Craniata</taxon>
        <taxon>Vertebrata</taxon>
        <taxon>Euteleostomi</taxon>
        <taxon>Amphibia</taxon>
        <taxon>Batrachia</taxon>
        <taxon>Anura</taxon>
        <taxon>Neobatrachia</taxon>
        <taxon>Ranoidea</taxon>
        <taxon>Pyxicephalidae</taxon>
        <taxon>Pyxicephalinae</taxon>
        <taxon>Pyxicephalus</taxon>
    </lineage>
</organism>
<dbReference type="Proteomes" id="UP001181693">
    <property type="component" value="Unassembled WGS sequence"/>
</dbReference>
<feature type="region of interest" description="Disordered" evidence="1">
    <location>
        <begin position="20"/>
        <end position="46"/>
    </location>
</feature>
<dbReference type="PANTHER" id="PTHR35541">
    <property type="entry name" value="RAD9, HUS1, RAD1-INTERACTING NUCLEAR ORPHAN PROTEIN 1"/>
    <property type="match status" value="1"/>
</dbReference>
<dbReference type="InterPro" id="IPR029293">
    <property type="entry name" value="RHNO1"/>
</dbReference>
<accession>A0AAV3AZX7</accession>
<dbReference type="GO" id="GO:0005634">
    <property type="term" value="C:nucleus"/>
    <property type="evidence" value="ECO:0007669"/>
    <property type="project" value="InterPro"/>
</dbReference>
<evidence type="ECO:0000256" key="1">
    <source>
        <dbReference type="SAM" id="MobiDB-lite"/>
    </source>
</evidence>
<dbReference type="GO" id="GO:0000077">
    <property type="term" value="P:DNA damage checkpoint signaling"/>
    <property type="evidence" value="ECO:0007669"/>
    <property type="project" value="InterPro"/>
</dbReference>
<evidence type="ECO:0000313" key="3">
    <source>
        <dbReference type="Proteomes" id="UP001181693"/>
    </source>
</evidence>
<proteinExistence type="predicted"/>
<keyword evidence="3" id="KW-1185">Reference proteome</keyword>